<dbReference type="InterPro" id="IPR015433">
    <property type="entry name" value="PI3/4_kinase"/>
</dbReference>
<dbReference type="VEuPathDB" id="TriTrypDB:ADEAN_001048900"/>
<dbReference type="EMBL" id="LR877173">
    <property type="protein sequence ID" value="CAD2222933.1"/>
    <property type="molecule type" value="Genomic_DNA"/>
</dbReference>
<dbReference type="GO" id="GO:0000407">
    <property type="term" value="C:phagophore assembly site"/>
    <property type="evidence" value="ECO:0007669"/>
    <property type="project" value="TreeGrafter"/>
</dbReference>
<dbReference type="Gene3D" id="3.30.40.10">
    <property type="entry name" value="Zinc/RING finger domain, C3HC4 (zinc finger)"/>
    <property type="match status" value="1"/>
</dbReference>
<organism evidence="5 6">
    <name type="scientific">Angomonas deanei</name>
    <dbReference type="NCBI Taxonomy" id="59799"/>
    <lineage>
        <taxon>Eukaryota</taxon>
        <taxon>Discoba</taxon>
        <taxon>Euglenozoa</taxon>
        <taxon>Kinetoplastea</taxon>
        <taxon>Metakinetoplastina</taxon>
        <taxon>Trypanosomatida</taxon>
        <taxon>Trypanosomatidae</taxon>
        <taxon>Strigomonadinae</taxon>
        <taxon>Angomonas</taxon>
    </lineage>
</organism>
<dbReference type="InterPro" id="IPR036940">
    <property type="entry name" value="PI3/4_kinase_cat_sf"/>
</dbReference>
<keyword evidence="2 5" id="KW-0418">Kinase</keyword>
<keyword evidence="6" id="KW-1185">Reference proteome</keyword>
<proteinExistence type="predicted"/>
<sequence length="943" mass="108752">MLETFQLDVLSGKEEINAEMQSDENSERHFVERCIKQDVVFRTSLAGEAISTTRHDTLTAVKQRHRRAASEPNKNNNNNNQNKKASDGVYTFGSSELLKDATWETEEESLKNNKNVCHGCQVSLSSGRGWLSFGARRTAENCRSCGYRFCKTCVDGSLTAHKSFAALQAPAAKEGLYRVVCRTCHAQAARVAYHRYLVTLFAQSGFDFFDLFLCRGVNGEFRRAAELFITDYRSLLHSCRPDGHQHPHVKALLKNSVPLILPQSLSDGFHPEVALLLLQFLKEEDAWETPVVAQVVASLSQQTIEQFDRPPVFSHLQFFCSSTCCTMRPLFFYTRVLELTGTVADRLKSEESYDSLPEEERQQLVEHYTTCLTRVQEHIVTCLNYIQDEERNKRNNHHHKNKKINAYLEFMTMKLIQWIFSGFRERHRNEKFFIFRKKVLSPLVQHVCRSDLRCGVNLYFSLHSIERTHVMTKNKNNNQNKDNELAIWSVTIENLYPEGTATRLKNTFQFFSNLDLFLKKTGTYSVSAVVYWLSQQSPTCVSSSPKIAEPHVTLPYELLNPFHPSMVFTAVETNTVRVLSSAVQPLLLTFLTSEKERVPLLFKRDSLVQDQYMCVSVRLLLKILADAVPEKNNNNNFSVHDEHYNLEHAIPTYSTLSLTDHDCGLVEICEGTVQSKLPQRLNEFYNKNNNNPNKSSSDAEKDSTTLRRREAEKLVYNFLTRELNVDDKNKNMDANVNRVVLEREMTFLTSAKVFILVNYIFSLGDRHTDNILFNDDGAIFHIDFGYIFFRKTLVEKITRNTVRIDADFLYAVTRCQRQQLEIAQNNNNNNKQKELEDKEVQSIFLEESADWFSFIRPHVGLFFSLWCGAIHRGVLKDFPHEASLASMFDTLFDREVSVDYARQHFVSHLTSAMGKCWWYDASHEYASWLQSLGRSIQSKAKVW</sequence>
<accession>A0A7G2CWV1</accession>
<dbReference type="PROSITE" id="PS50290">
    <property type="entry name" value="PI3_4_KINASE_3"/>
    <property type="match status" value="1"/>
</dbReference>
<dbReference type="Gene3D" id="1.10.1070.11">
    <property type="entry name" value="Phosphatidylinositol 3-/4-kinase, catalytic domain"/>
    <property type="match status" value="1"/>
</dbReference>
<dbReference type="GO" id="GO:0016303">
    <property type="term" value="F:1-phosphatidylinositol-3-kinase activity"/>
    <property type="evidence" value="ECO:0007669"/>
    <property type="project" value="TreeGrafter"/>
</dbReference>
<dbReference type="GO" id="GO:0005777">
    <property type="term" value="C:peroxisome"/>
    <property type="evidence" value="ECO:0007669"/>
    <property type="project" value="TreeGrafter"/>
</dbReference>
<feature type="region of interest" description="Disordered" evidence="3">
    <location>
        <begin position="58"/>
        <end position="88"/>
    </location>
</feature>
<dbReference type="InterPro" id="IPR011009">
    <property type="entry name" value="Kinase-like_dom_sf"/>
</dbReference>
<feature type="domain" description="PI3K/PI4K catalytic" evidence="4">
    <location>
        <begin position="572"/>
        <end position="917"/>
    </location>
</feature>
<feature type="region of interest" description="Disordered" evidence="3">
    <location>
        <begin position="683"/>
        <end position="705"/>
    </location>
</feature>
<protein>
    <submittedName>
        <fullName evidence="5">Phosphatidylinositol 3- and 4-kinase, putative</fullName>
    </submittedName>
</protein>
<evidence type="ECO:0000313" key="5">
    <source>
        <dbReference type="EMBL" id="CAD2222933.1"/>
    </source>
</evidence>
<dbReference type="InterPro" id="IPR011011">
    <property type="entry name" value="Znf_FYVE_PHD"/>
</dbReference>
<dbReference type="GO" id="GO:0006897">
    <property type="term" value="P:endocytosis"/>
    <property type="evidence" value="ECO:0007669"/>
    <property type="project" value="TreeGrafter"/>
</dbReference>
<evidence type="ECO:0000259" key="4">
    <source>
        <dbReference type="PROSITE" id="PS50290"/>
    </source>
</evidence>
<evidence type="ECO:0000256" key="1">
    <source>
        <dbReference type="ARBA" id="ARBA00022679"/>
    </source>
</evidence>
<feature type="compositionally biased region" description="Low complexity" evidence="3">
    <location>
        <begin position="686"/>
        <end position="696"/>
    </location>
</feature>
<gene>
    <name evidence="5" type="ORF">ADEAN_001048900</name>
</gene>
<dbReference type="InterPro" id="IPR000403">
    <property type="entry name" value="PI3/4_kinase_cat_dom"/>
</dbReference>
<dbReference type="SUPFAM" id="SSF56112">
    <property type="entry name" value="Protein kinase-like (PK-like)"/>
    <property type="match status" value="1"/>
</dbReference>
<reference evidence="5 6" key="1">
    <citation type="submission" date="2020-08" db="EMBL/GenBank/DDBJ databases">
        <authorList>
            <person name="Newling K."/>
            <person name="Davey J."/>
            <person name="Forrester S."/>
        </authorList>
    </citation>
    <scope>NUCLEOTIDE SEQUENCE [LARGE SCALE GENOMIC DNA]</scope>
    <source>
        <strain evidence="6">Crithidia deanei Carvalho (ATCC PRA-265)</strain>
    </source>
</reference>
<dbReference type="SUPFAM" id="SSF57903">
    <property type="entry name" value="FYVE/PHD zinc finger"/>
    <property type="match status" value="1"/>
</dbReference>
<dbReference type="PANTHER" id="PTHR10048">
    <property type="entry name" value="PHOSPHATIDYLINOSITOL KINASE"/>
    <property type="match status" value="1"/>
</dbReference>
<evidence type="ECO:0000256" key="2">
    <source>
        <dbReference type="ARBA" id="ARBA00022777"/>
    </source>
</evidence>
<dbReference type="GO" id="GO:0034271">
    <property type="term" value="C:phosphatidylinositol 3-kinase complex, class III, type I"/>
    <property type="evidence" value="ECO:0007669"/>
    <property type="project" value="TreeGrafter"/>
</dbReference>
<keyword evidence="1" id="KW-0808">Transferase</keyword>
<dbReference type="GO" id="GO:0005768">
    <property type="term" value="C:endosome"/>
    <property type="evidence" value="ECO:0007669"/>
    <property type="project" value="TreeGrafter"/>
</dbReference>
<dbReference type="Proteomes" id="UP000515908">
    <property type="component" value="Chromosome 29"/>
</dbReference>
<feature type="compositionally biased region" description="Low complexity" evidence="3">
    <location>
        <begin position="73"/>
        <end position="83"/>
    </location>
</feature>
<dbReference type="GO" id="GO:0034272">
    <property type="term" value="C:phosphatidylinositol 3-kinase complex, class III, type II"/>
    <property type="evidence" value="ECO:0007669"/>
    <property type="project" value="TreeGrafter"/>
</dbReference>
<evidence type="ECO:0000256" key="3">
    <source>
        <dbReference type="SAM" id="MobiDB-lite"/>
    </source>
</evidence>
<dbReference type="GO" id="GO:0048015">
    <property type="term" value="P:phosphatidylinositol-mediated signaling"/>
    <property type="evidence" value="ECO:0007669"/>
    <property type="project" value="TreeGrafter"/>
</dbReference>
<dbReference type="InterPro" id="IPR013083">
    <property type="entry name" value="Znf_RING/FYVE/PHD"/>
</dbReference>
<dbReference type="GO" id="GO:0000045">
    <property type="term" value="P:autophagosome assembly"/>
    <property type="evidence" value="ECO:0007669"/>
    <property type="project" value="TreeGrafter"/>
</dbReference>
<dbReference type="AlphaFoldDB" id="A0A7G2CWV1"/>
<evidence type="ECO:0000313" key="6">
    <source>
        <dbReference type="Proteomes" id="UP000515908"/>
    </source>
</evidence>
<dbReference type="PANTHER" id="PTHR10048:SF7">
    <property type="entry name" value="PHOSPHATIDYLINOSITOL 3-KINASE CATALYTIC SUBUNIT TYPE 3"/>
    <property type="match status" value="1"/>
</dbReference>
<dbReference type="Gene3D" id="3.30.1010.10">
    <property type="entry name" value="Phosphatidylinositol 3-kinase Catalytic Subunit, Chain A, domain 4"/>
    <property type="match status" value="1"/>
</dbReference>
<dbReference type="Pfam" id="PF00454">
    <property type="entry name" value="PI3_PI4_kinase"/>
    <property type="match status" value="1"/>
</dbReference>
<name>A0A7G2CWV1_9TRYP</name>
<dbReference type="SMART" id="SM00146">
    <property type="entry name" value="PI3Kc"/>
    <property type="match status" value="1"/>
</dbReference>